<gene>
    <name evidence="1" type="ORF">UFOPK1358_01505</name>
</gene>
<accession>A0A6J6CDJ6</accession>
<organism evidence="1">
    <name type="scientific">freshwater metagenome</name>
    <dbReference type="NCBI Taxonomy" id="449393"/>
    <lineage>
        <taxon>unclassified sequences</taxon>
        <taxon>metagenomes</taxon>
        <taxon>ecological metagenomes</taxon>
    </lineage>
</organism>
<sequence>MRKEALAVLIIEWQHDLTVRPGAEWVLRVLLPDALVAVDFAVAHDCRSLIRAIERLMTIRWVNDGQSGAAKHSVLKYCYSLLVGPTVIESRDHDLNAVNKRVCTCSDYSGNAAHRLLL</sequence>
<dbReference type="AlphaFoldDB" id="A0A6J6CDJ6"/>
<evidence type="ECO:0000313" key="1">
    <source>
        <dbReference type="EMBL" id="CAB4549195.1"/>
    </source>
</evidence>
<dbReference type="EMBL" id="CAEZSF010000171">
    <property type="protein sequence ID" value="CAB4549195.1"/>
    <property type="molecule type" value="Genomic_DNA"/>
</dbReference>
<reference evidence="1" key="1">
    <citation type="submission" date="2020-05" db="EMBL/GenBank/DDBJ databases">
        <authorList>
            <person name="Chiriac C."/>
            <person name="Salcher M."/>
            <person name="Ghai R."/>
            <person name="Kavagutti S V."/>
        </authorList>
    </citation>
    <scope>NUCLEOTIDE SEQUENCE</scope>
</reference>
<proteinExistence type="predicted"/>
<name>A0A6J6CDJ6_9ZZZZ</name>
<protein>
    <submittedName>
        <fullName evidence="1">Unannotated protein</fullName>
    </submittedName>
</protein>